<feature type="domain" description="Aminoglycoside phosphotransferase" evidence="1">
    <location>
        <begin position="55"/>
        <end position="168"/>
    </location>
</feature>
<proteinExistence type="predicted"/>
<keyword evidence="3" id="KW-1185">Reference proteome</keyword>
<protein>
    <recommendedName>
        <fullName evidence="1">Aminoglycoside phosphotransferase domain-containing protein</fullName>
    </recommendedName>
</protein>
<dbReference type="AlphaFoldDB" id="A0A2M8MBN7"/>
<dbReference type="Proteomes" id="UP000230407">
    <property type="component" value="Unassembled WGS sequence"/>
</dbReference>
<sequence>MTTFWNGSIDAKDAIPSSVPRPRLREIHDWTEHTWRYRAELYDYVGERPVAVSATLTTAPALPPSWWTALRTTLDAVTTVSTGRYTTDQQYLDWAMPRFLGAPVDTRVLSWSTAHGDLHWANLCAPRLAVLDWEGWGMAPTGYDAATLYIYSLLVPEVAASVRSEFADTLDTPTGRFAELAVITELLESTTYGDNLLLDRPLRNRAAHLLGCRIPS</sequence>
<dbReference type="InterPro" id="IPR011009">
    <property type="entry name" value="Kinase-like_dom_sf"/>
</dbReference>
<dbReference type="EMBL" id="PGGW01000010">
    <property type="protein sequence ID" value="PJF01621.1"/>
    <property type="molecule type" value="Genomic_DNA"/>
</dbReference>
<gene>
    <name evidence="2" type="ORF">CUT44_02555</name>
</gene>
<reference evidence="2 3" key="1">
    <citation type="submission" date="2017-11" db="EMBL/GenBank/DDBJ databases">
        <title>Streptomyces carmine sp. nov., a novel actinomycete isolated from Sophora alopecuroides in Xinjiang, China.</title>
        <authorList>
            <person name="Wang Y."/>
            <person name="Luo X."/>
            <person name="Wan C."/>
            <person name="Zhang L."/>
        </authorList>
    </citation>
    <scope>NUCLEOTIDE SEQUENCE [LARGE SCALE GENOMIC DNA]</scope>
    <source>
        <strain evidence="2 3">TRM SA0054</strain>
    </source>
</reference>
<comment type="caution">
    <text evidence="2">The sequence shown here is derived from an EMBL/GenBank/DDBJ whole genome shotgun (WGS) entry which is preliminary data.</text>
</comment>
<dbReference type="Pfam" id="PF01636">
    <property type="entry name" value="APH"/>
    <property type="match status" value="1"/>
</dbReference>
<name>A0A2M8MBN7_9ACTN</name>
<evidence type="ECO:0000313" key="2">
    <source>
        <dbReference type="EMBL" id="PJF01621.1"/>
    </source>
</evidence>
<organism evidence="2 3">
    <name type="scientific">Streptomyces carminius</name>
    <dbReference type="NCBI Taxonomy" id="2665496"/>
    <lineage>
        <taxon>Bacteria</taxon>
        <taxon>Bacillati</taxon>
        <taxon>Actinomycetota</taxon>
        <taxon>Actinomycetes</taxon>
        <taxon>Kitasatosporales</taxon>
        <taxon>Streptomycetaceae</taxon>
        <taxon>Streptomyces</taxon>
    </lineage>
</organism>
<evidence type="ECO:0000259" key="1">
    <source>
        <dbReference type="Pfam" id="PF01636"/>
    </source>
</evidence>
<dbReference type="InterPro" id="IPR002575">
    <property type="entry name" value="Aminoglycoside_PTrfase"/>
</dbReference>
<accession>A0A2M8MBN7</accession>
<evidence type="ECO:0000313" key="3">
    <source>
        <dbReference type="Proteomes" id="UP000230407"/>
    </source>
</evidence>
<dbReference type="SUPFAM" id="SSF56112">
    <property type="entry name" value="Protein kinase-like (PK-like)"/>
    <property type="match status" value="1"/>
</dbReference>